<dbReference type="AlphaFoldDB" id="A0A8J3Q1U6"/>
<name>A0A8J3Q1U6_9ACTN</name>
<sequence length="183" mass="19189">MSVEWSVRVNRSFTLDEVLRSSTAHLQEILGSPGDESLTVIATSTLVAGGGRRPIEPQGLAEIYDPYSWGAGTESIDFLLEVPAIGGGCSLGLAEFLPRGDDPESGLFAYVTSDRTDGSYVLSIAMSIAIAVCAAGQIVDDANLLGSGRLIEGEELLEKLRSSERDQTLDAAIATVLAGTKIG</sequence>
<reference evidence="1" key="1">
    <citation type="submission" date="2021-01" db="EMBL/GenBank/DDBJ databases">
        <title>Whole genome shotgun sequence of Rhizocola hellebori NBRC 109834.</title>
        <authorList>
            <person name="Komaki H."/>
            <person name="Tamura T."/>
        </authorList>
    </citation>
    <scope>NUCLEOTIDE SEQUENCE</scope>
    <source>
        <strain evidence="1">NBRC 109834</strain>
    </source>
</reference>
<gene>
    <name evidence="1" type="ORF">Rhe02_01510</name>
</gene>
<comment type="caution">
    <text evidence="1">The sequence shown here is derived from an EMBL/GenBank/DDBJ whole genome shotgun (WGS) entry which is preliminary data.</text>
</comment>
<proteinExistence type="predicted"/>
<accession>A0A8J3Q1U6</accession>
<keyword evidence="2" id="KW-1185">Reference proteome</keyword>
<dbReference type="RefSeq" id="WP_203906026.1">
    <property type="nucleotide sequence ID" value="NZ_BONY01000001.1"/>
</dbReference>
<organism evidence="1 2">
    <name type="scientific">Rhizocola hellebori</name>
    <dbReference type="NCBI Taxonomy" id="1392758"/>
    <lineage>
        <taxon>Bacteria</taxon>
        <taxon>Bacillati</taxon>
        <taxon>Actinomycetota</taxon>
        <taxon>Actinomycetes</taxon>
        <taxon>Micromonosporales</taxon>
        <taxon>Micromonosporaceae</taxon>
        <taxon>Rhizocola</taxon>
    </lineage>
</organism>
<dbReference type="EMBL" id="BONY01000001">
    <property type="protein sequence ID" value="GIH02084.1"/>
    <property type="molecule type" value="Genomic_DNA"/>
</dbReference>
<evidence type="ECO:0000313" key="1">
    <source>
        <dbReference type="EMBL" id="GIH02084.1"/>
    </source>
</evidence>
<evidence type="ECO:0000313" key="2">
    <source>
        <dbReference type="Proteomes" id="UP000612899"/>
    </source>
</evidence>
<protein>
    <submittedName>
        <fullName evidence="1">Uncharacterized protein</fullName>
    </submittedName>
</protein>
<dbReference type="Proteomes" id="UP000612899">
    <property type="component" value="Unassembled WGS sequence"/>
</dbReference>